<dbReference type="AlphaFoldDB" id="A0A645CVR1"/>
<name>A0A645CVR1_9ZZZZ</name>
<proteinExistence type="predicted"/>
<evidence type="ECO:0000256" key="1">
    <source>
        <dbReference type="ARBA" id="ARBA00022485"/>
    </source>
</evidence>
<dbReference type="PROSITE" id="PS51656">
    <property type="entry name" value="4FE4S"/>
    <property type="match status" value="1"/>
</dbReference>
<dbReference type="SUPFAM" id="SSF55785">
    <property type="entry name" value="PYP-like sensor domain (PAS domain)"/>
    <property type="match status" value="1"/>
</dbReference>
<dbReference type="InterPro" id="IPR007202">
    <property type="entry name" value="4Fe-4S_dom"/>
</dbReference>
<accession>A0A645CVR1</accession>
<feature type="domain" description="4Fe-4S" evidence="6">
    <location>
        <begin position="22"/>
        <end position="84"/>
    </location>
</feature>
<dbReference type="Pfam" id="PF13188">
    <property type="entry name" value="PAS_8"/>
    <property type="match status" value="1"/>
</dbReference>
<keyword evidence="1" id="KW-0004">4Fe-4S</keyword>
<evidence type="ECO:0000259" key="6">
    <source>
        <dbReference type="PROSITE" id="PS51656"/>
    </source>
</evidence>
<dbReference type="SMART" id="SM00091">
    <property type="entry name" value="PAS"/>
    <property type="match status" value="1"/>
</dbReference>
<dbReference type="GO" id="GO:0051539">
    <property type="term" value="F:4 iron, 4 sulfur cluster binding"/>
    <property type="evidence" value="ECO:0007669"/>
    <property type="project" value="UniProtKB-KW"/>
</dbReference>
<organism evidence="7">
    <name type="scientific">bioreactor metagenome</name>
    <dbReference type="NCBI Taxonomy" id="1076179"/>
    <lineage>
        <taxon>unclassified sequences</taxon>
        <taxon>metagenomes</taxon>
        <taxon>ecological metagenomes</taxon>
    </lineage>
</organism>
<dbReference type="Gene3D" id="3.30.450.20">
    <property type="entry name" value="PAS domain"/>
    <property type="match status" value="1"/>
</dbReference>
<evidence type="ECO:0000313" key="7">
    <source>
        <dbReference type="EMBL" id="MPM80938.1"/>
    </source>
</evidence>
<dbReference type="GO" id="GO:0046872">
    <property type="term" value="F:metal ion binding"/>
    <property type="evidence" value="ECO:0007669"/>
    <property type="project" value="UniProtKB-KW"/>
</dbReference>
<dbReference type="EMBL" id="VSSQ01030412">
    <property type="protein sequence ID" value="MPM80938.1"/>
    <property type="molecule type" value="Genomic_DNA"/>
</dbReference>
<evidence type="ECO:0000256" key="2">
    <source>
        <dbReference type="ARBA" id="ARBA00022723"/>
    </source>
</evidence>
<gene>
    <name evidence="7" type="ORF">SDC9_127989</name>
</gene>
<dbReference type="InterPro" id="IPR000014">
    <property type="entry name" value="PAS"/>
</dbReference>
<dbReference type="InterPro" id="IPR035965">
    <property type="entry name" value="PAS-like_dom_sf"/>
</dbReference>
<feature type="domain" description="PAS" evidence="5">
    <location>
        <begin position="75"/>
        <end position="112"/>
    </location>
</feature>
<evidence type="ECO:0000259" key="5">
    <source>
        <dbReference type="PROSITE" id="PS50112"/>
    </source>
</evidence>
<keyword evidence="4" id="KW-0411">Iron-sulfur</keyword>
<evidence type="ECO:0000256" key="4">
    <source>
        <dbReference type="ARBA" id="ARBA00023014"/>
    </source>
</evidence>
<dbReference type="CDD" id="cd00130">
    <property type="entry name" value="PAS"/>
    <property type="match status" value="1"/>
</dbReference>
<keyword evidence="2" id="KW-0479">Metal-binding</keyword>
<comment type="caution">
    <text evidence="7">The sequence shown here is derived from an EMBL/GenBank/DDBJ whole genome shotgun (WGS) entry which is preliminary data.</text>
</comment>
<dbReference type="Pfam" id="PF04060">
    <property type="entry name" value="FeS"/>
    <property type="match status" value="1"/>
</dbReference>
<dbReference type="Gene3D" id="1.10.15.40">
    <property type="entry name" value="Electron transport complex subunit B, putative Fe-S cluster"/>
    <property type="match status" value="1"/>
</dbReference>
<protein>
    <submittedName>
        <fullName evidence="7">Uncharacterized protein</fullName>
    </submittedName>
</protein>
<dbReference type="PROSITE" id="PS50112">
    <property type="entry name" value="PAS"/>
    <property type="match status" value="1"/>
</dbReference>
<keyword evidence="3" id="KW-0408">Iron</keyword>
<reference evidence="7" key="1">
    <citation type="submission" date="2019-08" db="EMBL/GenBank/DDBJ databases">
        <authorList>
            <person name="Kucharzyk K."/>
            <person name="Murdoch R.W."/>
            <person name="Higgins S."/>
            <person name="Loffler F."/>
        </authorList>
    </citation>
    <scope>NUCLEOTIDE SEQUENCE</scope>
</reference>
<evidence type="ECO:0000256" key="3">
    <source>
        <dbReference type="ARBA" id="ARBA00023004"/>
    </source>
</evidence>
<sequence>MHLDFSAHYIETMVRDKMPSEEEIEKILAMTGKITKDDMLNCGTCGYPSCRDKAIAVYQGKADIRMCLPYMRERAESMSNRVFENTPNAIFMLDRDLCILEMNQAAKSLFGLPAGASGTYIGMLLDTTDFEQFRETGKPVLDAHRPARDGKHILRQSISAMPDGDYLVIVSDVTTEEEERREHETLRRETLDTAQKVIDKQMRVAQEIASLLGETTGETKAALTKLKRSIIQGEDI</sequence>